<dbReference type="AlphaFoldDB" id="A0A815ZMT6"/>
<gene>
    <name evidence="1" type="ORF">KQP761_LOCUS20750</name>
</gene>
<dbReference type="EMBL" id="CAJNOW010010704">
    <property type="protein sequence ID" value="CAF1586792.1"/>
    <property type="molecule type" value="Genomic_DNA"/>
</dbReference>
<reference evidence="1" key="1">
    <citation type="submission" date="2021-02" db="EMBL/GenBank/DDBJ databases">
        <authorList>
            <person name="Nowell W R."/>
        </authorList>
    </citation>
    <scope>NUCLEOTIDE SEQUENCE</scope>
</reference>
<evidence type="ECO:0000313" key="1">
    <source>
        <dbReference type="EMBL" id="CAF1586792.1"/>
    </source>
</evidence>
<dbReference type="Proteomes" id="UP000663834">
    <property type="component" value="Unassembled WGS sequence"/>
</dbReference>
<sequence length="136" mass="15285">MQPIKKQATKTSSNSAITNSPSTIDVIINNSNSSTNMFSDTSMNNSSSSNVNFTTEEKIKRHVIGLLDDWCKRAKENKNKNQKIFKLQESVDYEIIVDVIGSKVLIRCQCGTTSTLGQKDNSYIVSHLFLKIILFY</sequence>
<name>A0A815ZMT6_9BILA</name>
<accession>A0A815ZMT6</accession>
<comment type="caution">
    <text evidence="1">The sequence shown here is derived from an EMBL/GenBank/DDBJ whole genome shotgun (WGS) entry which is preliminary data.</text>
</comment>
<evidence type="ECO:0000313" key="2">
    <source>
        <dbReference type="Proteomes" id="UP000663834"/>
    </source>
</evidence>
<organism evidence="1 2">
    <name type="scientific">Rotaria magnacalcarata</name>
    <dbReference type="NCBI Taxonomy" id="392030"/>
    <lineage>
        <taxon>Eukaryota</taxon>
        <taxon>Metazoa</taxon>
        <taxon>Spiralia</taxon>
        <taxon>Gnathifera</taxon>
        <taxon>Rotifera</taxon>
        <taxon>Eurotatoria</taxon>
        <taxon>Bdelloidea</taxon>
        <taxon>Philodinida</taxon>
        <taxon>Philodinidae</taxon>
        <taxon>Rotaria</taxon>
    </lineage>
</organism>
<protein>
    <submittedName>
        <fullName evidence="1">Uncharacterized protein</fullName>
    </submittedName>
</protein>
<proteinExistence type="predicted"/>